<feature type="compositionally biased region" description="Basic and acidic residues" evidence="2">
    <location>
        <begin position="366"/>
        <end position="379"/>
    </location>
</feature>
<dbReference type="Pfam" id="PF00691">
    <property type="entry name" value="OmpA"/>
    <property type="match status" value="1"/>
</dbReference>
<gene>
    <name evidence="4" type="ORF">E5K04_06535</name>
</gene>
<evidence type="ECO:0000256" key="2">
    <source>
        <dbReference type="SAM" id="MobiDB-lite"/>
    </source>
</evidence>
<dbReference type="RefSeq" id="WP_136552182.1">
    <property type="nucleotide sequence ID" value="NZ_STGJ01000006.1"/>
</dbReference>
<evidence type="ECO:0000256" key="1">
    <source>
        <dbReference type="PROSITE-ProRule" id="PRU00473"/>
    </source>
</evidence>
<dbReference type="OrthoDB" id="8526920at2"/>
<keyword evidence="1" id="KW-0472">Membrane</keyword>
<dbReference type="GO" id="GO:0016020">
    <property type="term" value="C:membrane"/>
    <property type="evidence" value="ECO:0007669"/>
    <property type="project" value="UniProtKB-UniRule"/>
</dbReference>
<organism evidence="4 5">
    <name type="scientific">Crenobacter intestini</name>
    <dbReference type="NCBI Taxonomy" id="2563443"/>
    <lineage>
        <taxon>Bacteria</taxon>
        <taxon>Pseudomonadati</taxon>
        <taxon>Pseudomonadota</taxon>
        <taxon>Betaproteobacteria</taxon>
        <taxon>Neisseriales</taxon>
        <taxon>Neisseriaceae</taxon>
        <taxon>Crenobacter</taxon>
    </lineage>
</organism>
<feature type="region of interest" description="Disordered" evidence="2">
    <location>
        <begin position="357"/>
        <end position="379"/>
    </location>
</feature>
<proteinExistence type="predicted"/>
<feature type="domain" description="OmpA-like" evidence="3">
    <location>
        <begin position="270"/>
        <end position="379"/>
    </location>
</feature>
<dbReference type="SUPFAM" id="SSF103088">
    <property type="entry name" value="OmpA-like"/>
    <property type="match status" value="1"/>
</dbReference>
<name>A0A4T0UX32_9NEIS</name>
<keyword evidence="5" id="KW-1185">Reference proteome</keyword>
<dbReference type="PROSITE" id="PS51123">
    <property type="entry name" value="OMPA_2"/>
    <property type="match status" value="1"/>
</dbReference>
<dbReference type="EMBL" id="STGJ01000006">
    <property type="protein sequence ID" value="TIC83672.1"/>
    <property type="molecule type" value="Genomic_DNA"/>
</dbReference>
<comment type="caution">
    <text evidence="4">The sequence shown here is derived from an EMBL/GenBank/DDBJ whole genome shotgun (WGS) entry which is preliminary data.</text>
</comment>
<reference evidence="4 5" key="1">
    <citation type="submission" date="2019-04" db="EMBL/GenBank/DDBJ databases">
        <title>Crenobacter sp. nov.</title>
        <authorList>
            <person name="Shi S."/>
        </authorList>
    </citation>
    <scope>NUCLEOTIDE SEQUENCE [LARGE SCALE GENOMIC DNA]</scope>
    <source>
        <strain evidence="4 5">GY 70310</strain>
    </source>
</reference>
<sequence>MDFNLADFVTKSLAGPFAEQLAGHLGAPAKDVGSTLGALVPATLGTMLKANGTPDGVNTLLGLLNARNLPQPEDAQRLLAAPDQVGALLDMGRGQANTLFGDKLGGLGSALATQGALPTETVGKLLPLALPFILGLLRRQAGGGTIDAAGLKGLLANLAPALSGKISAALMSLLGLGSLFGGASAAKPAAAAAAAASIPPAETVHKAGWKRWLPLLLIGALALWLLTQFRGCDETAPALPTASAPAAVAIPEPAVPTASLPVPAVPAIATEQPASPQPASIFFDIDVTTPPAGSMQQLQALADFAKANPGKRLSVSGFHDKNGDAAHNKALAQGRGDAVKALLIEAGVPGEQIDVLVPDNSVGDQGDDRTARRVDVSTD</sequence>
<dbReference type="Proteomes" id="UP000308891">
    <property type="component" value="Unassembled WGS sequence"/>
</dbReference>
<dbReference type="InterPro" id="IPR009282">
    <property type="entry name" value="DUF937"/>
</dbReference>
<dbReference type="Gene3D" id="3.30.1330.60">
    <property type="entry name" value="OmpA-like domain"/>
    <property type="match status" value="1"/>
</dbReference>
<evidence type="ECO:0000313" key="4">
    <source>
        <dbReference type="EMBL" id="TIC83672.1"/>
    </source>
</evidence>
<dbReference type="Pfam" id="PF06078">
    <property type="entry name" value="DUF937"/>
    <property type="match status" value="1"/>
</dbReference>
<evidence type="ECO:0000259" key="3">
    <source>
        <dbReference type="PROSITE" id="PS51123"/>
    </source>
</evidence>
<protein>
    <submittedName>
        <fullName evidence="4">DUF937 domain-containing protein</fullName>
    </submittedName>
</protein>
<dbReference type="CDD" id="cd07185">
    <property type="entry name" value="OmpA_C-like"/>
    <property type="match status" value="1"/>
</dbReference>
<dbReference type="AlphaFoldDB" id="A0A4T0UX32"/>
<evidence type="ECO:0000313" key="5">
    <source>
        <dbReference type="Proteomes" id="UP000308891"/>
    </source>
</evidence>
<accession>A0A4T0UX32</accession>
<dbReference type="InterPro" id="IPR036737">
    <property type="entry name" value="OmpA-like_sf"/>
</dbReference>
<dbReference type="InterPro" id="IPR006665">
    <property type="entry name" value="OmpA-like"/>
</dbReference>